<proteinExistence type="inferred from homology"/>
<dbReference type="InterPro" id="IPR055433">
    <property type="entry name" value="HAT_Syf1-like_N"/>
</dbReference>
<dbReference type="SUPFAM" id="SSF48452">
    <property type="entry name" value="TPR-like"/>
    <property type="match status" value="3"/>
</dbReference>
<dbReference type="PANTHER" id="PTHR11246:SF3">
    <property type="entry name" value="CROOKED NECK-LIKE PROTEIN 1"/>
    <property type="match status" value="1"/>
</dbReference>
<sequence>MESKIAPAGVQITTEQILREAQERRDSVFSVPKQRVDDLEELDEHRGRKRVEFEERVRRTRGNIKEWLQYANWEASQNEFTRSRSVFECVLDVDSRSIQVWLNYTEMELKARNVQPARNLFDRAVALLPRVDQLWYRYVYLQELLQNIPGVRQVFERWMQWEPEDKAWQAYIKMEERYQELERASAIYEKWISVRPEPRVWVKWARFEEERGRTDKAREVLQTALNFFRDEEEQIEKAQSIFSAFAKMETKLKEYDRPRAVYKFALEHLPKTKSEVLLAAAYTNFEKQHRTQSTLESTVLGKRRIQYEEQVSQDGRNYDIWFSCANLEEGTLRHLRDGGTTADKEQATIGRVREVYERAVAQVSPGNEKRH</sequence>
<dbReference type="Proteomes" id="UP000559256">
    <property type="component" value="Unassembled WGS sequence"/>
</dbReference>
<reference evidence="9 10" key="1">
    <citation type="journal article" date="2020" name="ISME J.">
        <title>Uncovering the hidden diversity of litter-decomposition mechanisms in mushroom-forming fungi.</title>
        <authorList>
            <person name="Floudas D."/>
            <person name="Bentzer J."/>
            <person name="Ahren D."/>
            <person name="Johansson T."/>
            <person name="Persson P."/>
            <person name="Tunlid A."/>
        </authorList>
    </citation>
    <scope>NUCLEOTIDE SEQUENCE [LARGE SCALE GENOMIC DNA]</scope>
    <source>
        <strain evidence="9 10">CBS 291.85</strain>
    </source>
</reference>
<dbReference type="OrthoDB" id="541719at2759"/>
<keyword evidence="7" id="KW-0539">Nucleus</keyword>
<keyword evidence="10" id="KW-1185">Reference proteome</keyword>
<evidence type="ECO:0000313" key="9">
    <source>
        <dbReference type="EMBL" id="KAF5352041.1"/>
    </source>
</evidence>
<dbReference type="PANTHER" id="PTHR11246">
    <property type="entry name" value="PRE-MRNA SPLICING FACTOR"/>
    <property type="match status" value="1"/>
</dbReference>
<dbReference type="GO" id="GO:0071014">
    <property type="term" value="C:post-mRNA release spliceosomal complex"/>
    <property type="evidence" value="ECO:0007669"/>
    <property type="project" value="TreeGrafter"/>
</dbReference>
<evidence type="ECO:0000256" key="1">
    <source>
        <dbReference type="ARBA" id="ARBA00004123"/>
    </source>
</evidence>
<evidence type="ECO:0000256" key="6">
    <source>
        <dbReference type="ARBA" id="ARBA00023187"/>
    </source>
</evidence>
<evidence type="ECO:0000256" key="7">
    <source>
        <dbReference type="ARBA" id="ARBA00023242"/>
    </source>
</evidence>
<feature type="domain" description="Pre-mRNA-splicing factor Syf1-like N-terminal HAT-repeats" evidence="8">
    <location>
        <begin position="50"/>
        <end position="197"/>
    </location>
</feature>
<evidence type="ECO:0000259" key="8">
    <source>
        <dbReference type="Pfam" id="PF23233"/>
    </source>
</evidence>
<dbReference type="GO" id="GO:0071007">
    <property type="term" value="C:U2-type catalytic step 2 spliceosome"/>
    <property type="evidence" value="ECO:0007669"/>
    <property type="project" value="TreeGrafter"/>
</dbReference>
<dbReference type="AlphaFoldDB" id="A0A8H5D1V2"/>
<evidence type="ECO:0000256" key="5">
    <source>
        <dbReference type="ARBA" id="ARBA00022737"/>
    </source>
</evidence>
<accession>A0A8H5D1V2</accession>
<dbReference type="Pfam" id="PF23233">
    <property type="entry name" value="HAT_Syf1_CNRKL1_N"/>
    <property type="match status" value="1"/>
</dbReference>
<dbReference type="GO" id="GO:0000245">
    <property type="term" value="P:spliceosomal complex assembly"/>
    <property type="evidence" value="ECO:0007669"/>
    <property type="project" value="TreeGrafter"/>
</dbReference>
<evidence type="ECO:0000256" key="4">
    <source>
        <dbReference type="ARBA" id="ARBA00022728"/>
    </source>
</evidence>
<dbReference type="Gene3D" id="1.25.40.10">
    <property type="entry name" value="Tetratricopeptide repeat domain"/>
    <property type="match status" value="2"/>
</dbReference>
<dbReference type="InterPro" id="IPR003107">
    <property type="entry name" value="HAT"/>
</dbReference>
<organism evidence="9 10">
    <name type="scientific">Tetrapyrgos nigripes</name>
    <dbReference type="NCBI Taxonomy" id="182062"/>
    <lineage>
        <taxon>Eukaryota</taxon>
        <taxon>Fungi</taxon>
        <taxon>Dikarya</taxon>
        <taxon>Basidiomycota</taxon>
        <taxon>Agaricomycotina</taxon>
        <taxon>Agaricomycetes</taxon>
        <taxon>Agaricomycetidae</taxon>
        <taxon>Agaricales</taxon>
        <taxon>Marasmiineae</taxon>
        <taxon>Marasmiaceae</taxon>
        <taxon>Tetrapyrgos</taxon>
    </lineage>
</organism>
<dbReference type="InterPro" id="IPR011990">
    <property type="entry name" value="TPR-like_helical_dom_sf"/>
</dbReference>
<gene>
    <name evidence="9" type="ORF">D9758_009389</name>
</gene>
<keyword evidence="5" id="KW-0677">Repeat</keyword>
<comment type="similarity">
    <text evidence="2">Belongs to the crooked-neck family.</text>
</comment>
<evidence type="ECO:0000313" key="10">
    <source>
        <dbReference type="Proteomes" id="UP000559256"/>
    </source>
</evidence>
<dbReference type="GO" id="GO:0071011">
    <property type="term" value="C:precatalytic spliceosome"/>
    <property type="evidence" value="ECO:0007669"/>
    <property type="project" value="TreeGrafter"/>
</dbReference>
<comment type="subcellular location">
    <subcellularLocation>
        <location evidence="1">Nucleus</location>
    </subcellularLocation>
</comment>
<name>A0A8H5D1V2_9AGAR</name>
<dbReference type="InterPro" id="IPR045075">
    <property type="entry name" value="Syf1-like"/>
</dbReference>
<keyword evidence="6" id="KW-0508">mRNA splicing</keyword>
<comment type="caution">
    <text evidence="9">The sequence shown here is derived from an EMBL/GenBank/DDBJ whole genome shotgun (WGS) entry which is preliminary data.</text>
</comment>
<keyword evidence="3" id="KW-0507">mRNA processing</keyword>
<protein>
    <recommendedName>
        <fullName evidence="8">Pre-mRNA-splicing factor Syf1-like N-terminal HAT-repeats domain-containing protein</fullName>
    </recommendedName>
</protein>
<evidence type="ECO:0000256" key="3">
    <source>
        <dbReference type="ARBA" id="ARBA00022664"/>
    </source>
</evidence>
<dbReference type="GO" id="GO:0000974">
    <property type="term" value="C:Prp19 complex"/>
    <property type="evidence" value="ECO:0007669"/>
    <property type="project" value="TreeGrafter"/>
</dbReference>
<dbReference type="SMART" id="SM00386">
    <property type="entry name" value="HAT"/>
    <property type="match status" value="6"/>
</dbReference>
<dbReference type="EMBL" id="JAACJM010000068">
    <property type="protein sequence ID" value="KAF5352041.1"/>
    <property type="molecule type" value="Genomic_DNA"/>
</dbReference>
<keyword evidence="4" id="KW-0747">Spliceosome</keyword>
<evidence type="ECO:0000256" key="2">
    <source>
        <dbReference type="ARBA" id="ARBA00008644"/>
    </source>
</evidence>